<feature type="chain" id="PRO_5007127382" evidence="1">
    <location>
        <begin position="43"/>
        <end position="129"/>
    </location>
</feature>
<organism evidence="3">
    <name type="scientific">Burkholderia stagnalis</name>
    <dbReference type="NCBI Taxonomy" id="1503054"/>
    <lineage>
        <taxon>Bacteria</taxon>
        <taxon>Pseudomonadati</taxon>
        <taxon>Pseudomonadota</taxon>
        <taxon>Betaproteobacteria</taxon>
        <taxon>Burkholderiales</taxon>
        <taxon>Burkholderiaceae</taxon>
        <taxon>Burkholderia</taxon>
        <taxon>Burkholderia cepacia complex</taxon>
    </lineage>
</organism>
<reference evidence="3 5" key="1">
    <citation type="submission" date="2015-11" db="EMBL/GenBank/DDBJ databases">
        <title>Expanding the genomic diversity of Burkholderia species for the development of highly accurate diagnostics.</title>
        <authorList>
            <person name="Sahl J."/>
            <person name="Keim P."/>
            <person name="Wagner D."/>
        </authorList>
    </citation>
    <scope>NUCLEOTIDE SEQUENCE [LARGE SCALE GENOMIC DNA]</scope>
    <source>
        <strain evidence="3 5">MSMB1960WGS</strain>
    </source>
</reference>
<dbReference type="RefSeq" id="WP_059557366.1">
    <property type="nucleotide sequence ID" value="NZ_JAXKSJ010000004.1"/>
</dbReference>
<evidence type="ECO:0000256" key="1">
    <source>
        <dbReference type="SAM" id="SignalP"/>
    </source>
</evidence>
<reference evidence="4 6" key="2">
    <citation type="submission" date="2018-08" db="EMBL/GenBank/DDBJ databases">
        <title>Comparative analysis of Burkholderia isolates from Puerto Rico.</title>
        <authorList>
            <person name="Hall C."/>
            <person name="Sahl J."/>
            <person name="Wagner D."/>
        </authorList>
    </citation>
    <scope>NUCLEOTIDE SEQUENCE [LARGE SCALE GENOMIC DNA]</scope>
    <source>
        <strain evidence="4 6">Bp8966</strain>
    </source>
</reference>
<dbReference type="PANTHER" id="PTHR34606">
    <property type="entry name" value="BON DOMAIN-CONTAINING PROTEIN"/>
    <property type="match status" value="1"/>
</dbReference>
<dbReference type="EMBL" id="QTPM01000002">
    <property type="protein sequence ID" value="RQY99106.1"/>
    <property type="molecule type" value="Genomic_DNA"/>
</dbReference>
<evidence type="ECO:0000313" key="3">
    <source>
        <dbReference type="EMBL" id="KWA55029.1"/>
    </source>
</evidence>
<dbReference type="Pfam" id="PF04972">
    <property type="entry name" value="BON"/>
    <property type="match status" value="1"/>
</dbReference>
<evidence type="ECO:0000259" key="2">
    <source>
        <dbReference type="PROSITE" id="PS50914"/>
    </source>
</evidence>
<evidence type="ECO:0000313" key="6">
    <source>
        <dbReference type="Proteomes" id="UP000281098"/>
    </source>
</evidence>
<sequence length="129" mass="13554">MNARQLQAWKEWLKRHPAKRLGATAAIAAAAFCAGAAPGVMAAGDDSGSTMHTSTGTKIHDATITTKAKAALIGTKDLSSGDIHVKTRRGIVTLTGSVPDEQQRTLAVDAVKQLEGVHSVRDQLTLRAK</sequence>
<dbReference type="STRING" id="1503054.WT74_19475"/>
<keyword evidence="6" id="KW-1185">Reference proteome</keyword>
<protein>
    <submittedName>
        <fullName evidence="4">BON domain-containing protein</fullName>
    </submittedName>
    <submittedName>
        <fullName evidence="3">Transporter</fullName>
    </submittedName>
</protein>
<name>A0A107A418_9BURK</name>
<gene>
    <name evidence="4" type="ORF">DF017_02300</name>
    <name evidence="3" type="ORF">WT44_27680</name>
</gene>
<feature type="domain" description="BON" evidence="2">
    <location>
        <begin position="60"/>
        <end position="128"/>
    </location>
</feature>
<comment type="caution">
    <text evidence="3">The sequence shown here is derived from an EMBL/GenBank/DDBJ whole genome shotgun (WGS) entry which is preliminary data.</text>
</comment>
<dbReference type="Proteomes" id="UP000281098">
    <property type="component" value="Unassembled WGS sequence"/>
</dbReference>
<proteinExistence type="predicted"/>
<evidence type="ECO:0000313" key="4">
    <source>
        <dbReference type="EMBL" id="RQY99106.1"/>
    </source>
</evidence>
<dbReference type="PROSITE" id="PS50914">
    <property type="entry name" value="BON"/>
    <property type="match status" value="1"/>
</dbReference>
<dbReference type="EMBL" id="LPHB01000072">
    <property type="protein sequence ID" value="KWA55029.1"/>
    <property type="molecule type" value="Genomic_DNA"/>
</dbReference>
<dbReference type="PANTHER" id="PTHR34606:SF15">
    <property type="entry name" value="BON DOMAIN-CONTAINING PROTEIN"/>
    <property type="match status" value="1"/>
</dbReference>
<dbReference type="AlphaFoldDB" id="A0A107A418"/>
<dbReference type="Proteomes" id="UP000068603">
    <property type="component" value="Unassembled WGS sequence"/>
</dbReference>
<evidence type="ECO:0000313" key="5">
    <source>
        <dbReference type="Proteomes" id="UP000068603"/>
    </source>
</evidence>
<feature type="signal peptide" evidence="1">
    <location>
        <begin position="1"/>
        <end position="42"/>
    </location>
</feature>
<accession>A0A107A418</accession>
<keyword evidence="1" id="KW-0732">Signal</keyword>
<dbReference type="InterPro" id="IPR007055">
    <property type="entry name" value="BON_dom"/>
</dbReference>
<dbReference type="Gene3D" id="3.30.1340.30">
    <property type="match status" value="1"/>
</dbReference>
<dbReference type="InterPro" id="IPR051686">
    <property type="entry name" value="Lipoprotein_DolP"/>
</dbReference>